<dbReference type="Proteomes" id="UP000236161">
    <property type="component" value="Unassembled WGS sequence"/>
</dbReference>
<dbReference type="AlphaFoldDB" id="A0A2I0B541"/>
<dbReference type="PROSITE" id="PS51292">
    <property type="entry name" value="ZF_RING_CH"/>
    <property type="match status" value="1"/>
</dbReference>
<evidence type="ECO:0000256" key="1">
    <source>
        <dbReference type="ARBA" id="ARBA00022723"/>
    </source>
</evidence>
<proteinExistence type="predicted"/>
<dbReference type="InterPro" id="IPR033275">
    <property type="entry name" value="MARCH-like"/>
</dbReference>
<keyword evidence="3" id="KW-0862">Zinc</keyword>
<name>A0A2I0B541_9ASPA</name>
<accession>A0A2I0B541</accession>
<dbReference type="GO" id="GO:0008270">
    <property type="term" value="F:zinc ion binding"/>
    <property type="evidence" value="ECO:0007669"/>
    <property type="project" value="UniProtKB-KW"/>
</dbReference>
<dbReference type="PANTHER" id="PTHR23012:SF174">
    <property type="entry name" value="OS01G0121200 PROTEIN"/>
    <property type="match status" value="1"/>
</dbReference>
<evidence type="ECO:0000259" key="5">
    <source>
        <dbReference type="PROSITE" id="PS51292"/>
    </source>
</evidence>
<keyword evidence="2" id="KW-0863">Zinc-finger</keyword>
<dbReference type="Gene3D" id="3.30.40.10">
    <property type="entry name" value="Zinc/RING finger domain, C3HC4 (zinc finger)"/>
    <property type="match status" value="1"/>
</dbReference>
<dbReference type="GO" id="GO:0016020">
    <property type="term" value="C:membrane"/>
    <property type="evidence" value="ECO:0007669"/>
    <property type="project" value="TreeGrafter"/>
</dbReference>
<evidence type="ECO:0000256" key="3">
    <source>
        <dbReference type="ARBA" id="ARBA00022833"/>
    </source>
</evidence>
<dbReference type="CDD" id="cd16495">
    <property type="entry name" value="RING_CH-C4HC3_MARCH"/>
    <property type="match status" value="1"/>
</dbReference>
<evidence type="ECO:0000313" key="6">
    <source>
        <dbReference type="EMBL" id="PKA62914.1"/>
    </source>
</evidence>
<dbReference type="SUPFAM" id="SSF57850">
    <property type="entry name" value="RING/U-box"/>
    <property type="match status" value="1"/>
</dbReference>
<evidence type="ECO:0000256" key="4">
    <source>
        <dbReference type="SAM" id="Phobius"/>
    </source>
</evidence>
<dbReference type="PANTHER" id="PTHR23012">
    <property type="entry name" value="RING/FYVE/PHD ZINC FINGER DOMAIN-CONTAINING"/>
    <property type="match status" value="1"/>
</dbReference>
<feature type="transmembrane region" description="Helical" evidence="4">
    <location>
        <begin position="208"/>
        <end position="233"/>
    </location>
</feature>
<dbReference type="GO" id="GO:0016567">
    <property type="term" value="P:protein ubiquitination"/>
    <property type="evidence" value="ECO:0007669"/>
    <property type="project" value="TreeGrafter"/>
</dbReference>
<dbReference type="FunFam" id="3.30.40.10:FF:000337">
    <property type="entry name" value="Zinc finger family protein"/>
    <property type="match status" value="1"/>
</dbReference>
<protein>
    <submittedName>
        <fullName evidence="6">E3 ubiquitin-protein ligase MARCH6</fullName>
    </submittedName>
</protein>
<dbReference type="InterPro" id="IPR022143">
    <property type="entry name" value="DUF3675"/>
</dbReference>
<keyword evidence="4" id="KW-1133">Transmembrane helix</keyword>
<dbReference type="OrthoDB" id="264354at2759"/>
<gene>
    <name evidence="6" type="ORF">AXF42_Ash018909</name>
</gene>
<reference evidence="6 7" key="1">
    <citation type="journal article" date="2017" name="Nature">
        <title>The Apostasia genome and the evolution of orchids.</title>
        <authorList>
            <person name="Zhang G.Q."/>
            <person name="Liu K.W."/>
            <person name="Li Z."/>
            <person name="Lohaus R."/>
            <person name="Hsiao Y.Y."/>
            <person name="Niu S.C."/>
            <person name="Wang J.Y."/>
            <person name="Lin Y.C."/>
            <person name="Xu Q."/>
            <person name="Chen L.J."/>
            <person name="Yoshida K."/>
            <person name="Fujiwara S."/>
            <person name="Wang Z.W."/>
            <person name="Zhang Y.Q."/>
            <person name="Mitsuda N."/>
            <person name="Wang M."/>
            <person name="Liu G.H."/>
            <person name="Pecoraro L."/>
            <person name="Huang H.X."/>
            <person name="Xiao X.J."/>
            <person name="Lin M."/>
            <person name="Wu X.Y."/>
            <person name="Wu W.L."/>
            <person name="Chen Y.Y."/>
            <person name="Chang S.B."/>
            <person name="Sakamoto S."/>
            <person name="Ohme-Takagi M."/>
            <person name="Yagi M."/>
            <person name="Zeng S.J."/>
            <person name="Shen C.Y."/>
            <person name="Yeh C.M."/>
            <person name="Luo Y.B."/>
            <person name="Tsai W.C."/>
            <person name="Van de Peer Y."/>
            <person name="Liu Z.J."/>
        </authorList>
    </citation>
    <scope>NUCLEOTIDE SEQUENCE [LARGE SCALE GENOMIC DNA]</scope>
    <source>
        <strain evidence="7">cv. Shenzhen</strain>
        <tissue evidence="6">Stem</tissue>
    </source>
</reference>
<dbReference type="InterPro" id="IPR011016">
    <property type="entry name" value="Znf_RING-CH"/>
</dbReference>
<dbReference type="Pfam" id="PF12428">
    <property type="entry name" value="DUF3675"/>
    <property type="match status" value="1"/>
</dbReference>
<dbReference type="GO" id="GO:0004842">
    <property type="term" value="F:ubiquitin-protein transferase activity"/>
    <property type="evidence" value="ECO:0007669"/>
    <property type="project" value="TreeGrafter"/>
</dbReference>
<evidence type="ECO:0000313" key="7">
    <source>
        <dbReference type="Proteomes" id="UP000236161"/>
    </source>
</evidence>
<sequence length="251" mass="28374">MGEHLALLVDRLLTESTLAATIESRRKPEAGQSLVLSIASGSELAQKNSSGSSSYAGKLVECRICQDEDEDCSMEIPCSCRGSLKYAHRKCIQQWCNEKGDTTCEICLQQFKPGYTAPPQLFHYGNIPMNFRGTWEVSQRELNDSHIITMVPSERSFVNTDYDYYESSSTRSSVYCRSVAVIFTGLLLLRHTLPVLLRGAEDAEQHSFTLFLMLLFCTTGTILPVIVMIKVLIPALLRHRHHQVFYSFHHF</sequence>
<keyword evidence="7" id="KW-1185">Reference proteome</keyword>
<dbReference type="InterPro" id="IPR013083">
    <property type="entry name" value="Znf_RING/FYVE/PHD"/>
</dbReference>
<organism evidence="6 7">
    <name type="scientific">Apostasia shenzhenica</name>
    <dbReference type="NCBI Taxonomy" id="1088818"/>
    <lineage>
        <taxon>Eukaryota</taxon>
        <taxon>Viridiplantae</taxon>
        <taxon>Streptophyta</taxon>
        <taxon>Embryophyta</taxon>
        <taxon>Tracheophyta</taxon>
        <taxon>Spermatophyta</taxon>
        <taxon>Magnoliopsida</taxon>
        <taxon>Liliopsida</taxon>
        <taxon>Asparagales</taxon>
        <taxon>Orchidaceae</taxon>
        <taxon>Apostasioideae</taxon>
        <taxon>Apostasia</taxon>
    </lineage>
</organism>
<keyword evidence="4" id="KW-0472">Membrane</keyword>
<dbReference type="Pfam" id="PF12906">
    <property type="entry name" value="RINGv"/>
    <property type="match status" value="1"/>
</dbReference>
<evidence type="ECO:0000256" key="2">
    <source>
        <dbReference type="ARBA" id="ARBA00022771"/>
    </source>
</evidence>
<feature type="transmembrane region" description="Helical" evidence="4">
    <location>
        <begin position="174"/>
        <end position="193"/>
    </location>
</feature>
<feature type="domain" description="RING-CH-type" evidence="5">
    <location>
        <begin position="54"/>
        <end position="114"/>
    </location>
</feature>
<dbReference type="EMBL" id="KZ451912">
    <property type="protein sequence ID" value="PKA62914.1"/>
    <property type="molecule type" value="Genomic_DNA"/>
</dbReference>
<dbReference type="SMART" id="SM00744">
    <property type="entry name" value="RINGv"/>
    <property type="match status" value="1"/>
</dbReference>
<keyword evidence="1" id="KW-0479">Metal-binding</keyword>
<keyword evidence="4" id="KW-0812">Transmembrane</keyword>